<protein>
    <submittedName>
        <fullName evidence="2">Uncharacterized protein</fullName>
    </submittedName>
</protein>
<sequence>MKFNTKNLLSPDIKIISIPIISIIVVIIISFLMIKPTYAKIQKSINDFKDSTTKEKILGDKLKSLKVVDTNILDKTDISFLALPNKNPSAWMLAQLKNGMIQGNITMKEVKLVSEKDKDLNKVVVTFNIVIPELSSFVNFLNYLDKITPLTLIDSYIVSSEGEEIEVAMNMSIYYADLPSVLPPITEPFEGLSQKQEAVLDYVSKLNRPQFDTLEPVPPTERIIPFN</sequence>
<accession>A0A1F7X4B6</accession>
<name>A0A1F7X4B6_9BACT</name>
<dbReference type="EMBL" id="MGFP01000027">
    <property type="protein sequence ID" value="OGM09135.1"/>
    <property type="molecule type" value="Genomic_DNA"/>
</dbReference>
<evidence type="ECO:0000313" key="3">
    <source>
        <dbReference type="Proteomes" id="UP000179219"/>
    </source>
</evidence>
<evidence type="ECO:0000313" key="2">
    <source>
        <dbReference type="EMBL" id="OGM09135.1"/>
    </source>
</evidence>
<dbReference type="AlphaFoldDB" id="A0A1F7X4B6"/>
<gene>
    <name evidence="2" type="ORF">A2159_01760</name>
</gene>
<evidence type="ECO:0000256" key="1">
    <source>
        <dbReference type="SAM" id="Phobius"/>
    </source>
</evidence>
<organism evidence="2 3">
    <name type="scientific">Candidatus Woesebacteria bacterium RBG_13_34_9</name>
    <dbReference type="NCBI Taxonomy" id="1802477"/>
    <lineage>
        <taxon>Bacteria</taxon>
        <taxon>Candidatus Woeseibacteriota</taxon>
    </lineage>
</organism>
<comment type="caution">
    <text evidence="2">The sequence shown here is derived from an EMBL/GenBank/DDBJ whole genome shotgun (WGS) entry which is preliminary data.</text>
</comment>
<dbReference type="Proteomes" id="UP000179219">
    <property type="component" value="Unassembled WGS sequence"/>
</dbReference>
<keyword evidence="1" id="KW-1133">Transmembrane helix</keyword>
<keyword evidence="1" id="KW-0812">Transmembrane</keyword>
<proteinExistence type="predicted"/>
<keyword evidence="1" id="KW-0472">Membrane</keyword>
<reference evidence="2 3" key="1">
    <citation type="journal article" date="2016" name="Nat. Commun.">
        <title>Thousands of microbial genomes shed light on interconnected biogeochemical processes in an aquifer system.</title>
        <authorList>
            <person name="Anantharaman K."/>
            <person name="Brown C.T."/>
            <person name="Hug L.A."/>
            <person name="Sharon I."/>
            <person name="Castelle C.J."/>
            <person name="Probst A.J."/>
            <person name="Thomas B.C."/>
            <person name="Singh A."/>
            <person name="Wilkins M.J."/>
            <person name="Karaoz U."/>
            <person name="Brodie E.L."/>
            <person name="Williams K.H."/>
            <person name="Hubbard S.S."/>
            <person name="Banfield J.F."/>
        </authorList>
    </citation>
    <scope>NUCLEOTIDE SEQUENCE [LARGE SCALE GENOMIC DNA]</scope>
</reference>
<feature type="transmembrane region" description="Helical" evidence="1">
    <location>
        <begin position="15"/>
        <end position="34"/>
    </location>
</feature>